<name>A0A2M7IN65_9BACT</name>
<feature type="transmembrane region" description="Helical" evidence="1">
    <location>
        <begin position="187"/>
        <end position="205"/>
    </location>
</feature>
<feature type="transmembrane region" description="Helical" evidence="1">
    <location>
        <begin position="32"/>
        <end position="52"/>
    </location>
</feature>
<evidence type="ECO:0000313" key="2">
    <source>
        <dbReference type="EMBL" id="PIW96792.1"/>
    </source>
</evidence>
<organism evidence="2 3">
    <name type="scientific">Candidatus Kaiserbacteria bacterium CG_4_8_14_3_um_filter_38_9</name>
    <dbReference type="NCBI Taxonomy" id="1974599"/>
    <lineage>
        <taxon>Bacteria</taxon>
        <taxon>Candidatus Kaiseribacteriota</taxon>
    </lineage>
</organism>
<feature type="transmembrane region" description="Helical" evidence="1">
    <location>
        <begin position="241"/>
        <end position="262"/>
    </location>
</feature>
<feature type="transmembrane region" description="Helical" evidence="1">
    <location>
        <begin position="73"/>
        <end position="106"/>
    </location>
</feature>
<proteinExistence type="predicted"/>
<dbReference type="AlphaFoldDB" id="A0A2M7IN65"/>
<feature type="transmembrane region" description="Helical" evidence="1">
    <location>
        <begin position="300"/>
        <end position="321"/>
    </location>
</feature>
<dbReference type="PANTHER" id="PTHR30238:SF4">
    <property type="entry name" value="SLL1022 PROTEIN"/>
    <property type="match status" value="1"/>
</dbReference>
<sequence length="339" mass="37110">MNSIFLKFFFKPLIITILVFTIIWLYSGTQALFLVAILSILEITLSFDNAVINAKILEKMSPAWQKRFLTWGILVAVIGTRFLLPIIIVSVALFMSPTAVAILAFTAPEKYGELLEGVKSTITSFGGIFLLLVSLKYFLNQAKSVHWIEGIECHLAKCGNIKAIEIIIALFVLIGLSAITNFDQSEVLVAGLIGLILFIIMDGIVESISIEPKHLTSSGLVLFIYLNILDSAFSLDGVVGAFAISSNLLIIMTGLGIGAYFVRSLTLYIVTQKTLTHLIYLEQGAHWAIFGLAVSMLANLIIHVPTVLTGLIGLACIGLAYRASIKAIKEKNVKHKVWH</sequence>
<gene>
    <name evidence="2" type="ORF">COZ82_03040</name>
</gene>
<dbReference type="InterPro" id="IPR007427">
    <property type="entry name" value="DUF475"/>
</dbReference>
<feature type="transmembrane region" description="Helical" evidence="1">
    <location>
        <begin position="9"/>
        <end position="26"/>
    </location>
</feature>
<keyword evidence="1" id="KW-1133">Transmembrane helix</keyword>
<feature type="transmembrane region" description="Helical" evidence="1">
    <location>
        <begin position="118"/>
        <end position="139"/>
    </location>
</feature>
<keyword evidence="1" id="KW-0472">Membrane</keyword>
<evidence type="ECO:0008006" key="4">
    <source>
        <dbReference type="Google" id="ProtNLM"/>
    </source>
</evidence>
<accession>A0A2M7IN65</accession>
<feature type="transmembrane region" description="Helical" evidence="1">
    <location>
        <begin position="160"/>
        <end position="181"/>
    </location>
</feature>
<dbReference type="EMBL" id="PFHR01000160">
    <property type="protein sequence ID" value="PIW96792.1"/>
    <property type="molecule type" value="Genomic_DNA"/>
</dbReference>
<dbReference type="PANTHER" id="PTHR30238">
    <property type="entry name" value="MEMBRANE BOUND PREDICTED REDOX MODULATOR"/>
    <property type="match status" value="1"/>
</dbReference>
<dbReference type="Pfam" id="PF04332">
    <property type="entry name" value="DUF475"/>
    <property type="match status" value="1"/>
</dbReference>
<dbReference type="Proteomes" id="UP000230837">
    <property type="component" value="Unassembled WGS sequence"/>
</dbReference>
<comment type="caution">
    <text evidence="2">The sequence shown here is derived from an EMBL/GenBank/DDBJ whole genome shotgun (WGS) entry which is preliminary data.</text>
</comment>
<evidence type="ECO:0000313" key="3">
    <source>
        <dbReference type="Proteomes" id="UP000230837"/>
    </source>
</evidence>
<protein>
    <recommendedName>
        <fullName evidence="4">DUF475 domain-containing protein</fullName>
    </recommendedName>
</protein>
<evidence type="ECO:0000256" key="1">
    <source>
        <dbReference type="SAM" id="Phobius"/>
    </source>
</evidence>
<keyword evidence="1" id="KW-0812">Transmembrane</keyword>
<feature type="transmembrane region" description="Helical" evidence="1">
    <location>
        <begin position="217"/>
        <end position="235"/>
    </location>
</feature>
<reference evidence="3" key="1">
    <citation type="submission" date="2017-09" db="EMBL/GenBank/DDBJ databases">
        <title>Depth-based differentiation of microbial function through sediment-hosted aquifers and enrichment of novel symbionts in the deep terrestrial subsurface.</title>
        <authorList>
            <person name="Probst A.J."/>
            <person name="Ladd B."/>
            <person name="Jarett J.K."/>
            <person name="Geller-Mcgrath D.E."/>
            <person name="Sieber C.M.K."/>
            <person name="Emerson J.B."/>
            <person name="Anantharaman K."/>
            <person name="Thomas B.C."/>
            <person name="Malmstrom R."/>
            <person name="Stieglmeier M."/>
            <person name="Klingl A."/>
            <person name="Woyke T."/>
            <person name="Ryan C.M."/>
            <person name="Banfield J.F."/>
        </authorList>
    </citation>
    <scope>NUCLEOTIDE SEQUENCE [LARGE SCALE GENOMIC DNA]</scope>
</reference>